<proteinExistence type="predicted"/>
<accession>A0A8J5L8N7</accession>
<comment type="caution">
    <text evidence="4">The sequence shown here is derived from an EMBL/GenBank/DDBJ whole genome shotgun (WGS) entry which is preliminary data.</text>
</comment>
<evidence type="ECO:0000313" key="4">
    <source>
        <dbReference type="EMBL" id="KAG6504685.1"/>
    </source>
</evidence>
<evidence type="ECO:0000256" key="1">
    <source>
        <dbReference type="ARBA" id="ARBA00022801"/>
    </source>
</evidence>
<dbReference type="GO" id="GO:0042545">
    <property type="term" value="P:cell wall modification"/>
    <property type="evidence" value="ECO:0007669"/>
    <property type="project" value="InterPro"/>
</dbReference>
<dbReference type="GO" id="GO:0030599">
    <property type="term" value="F:pectinesterase activity"/>
    <property type="evidence" value="ECO:0007669"/>
    <property type="project" value="InterPro"/>
</dbReference>
<feature type="domain" description="Pectinesterase catalytic" evidence="3">
    <location>
        <begin position="170"/>
        <end position="255"/>
    </location>
</feature>
<gene>
    <name evidence="4" type="ORF">ZIOFF_037021</name>
</gene>
<feature type="chain" id="PRO_5035313601" description="Pectinesterase catalytic domain-containing protein" evidence="2">
    <location>
        <begin position="22"/>
        <end position="264"/>
    </location>
</feature>
<keyword evidence="5" id="KW-1185">Reference proteome</keyword>
<dbReference type="Proteomes" id="UP000734854">
    <property type="component" value="Unassembled WGS sequence"/>
</dbReference>
<organism evidence="4 5">
    <name type="scientific">Zingiber officinale</name>
    <name type="common">Ginger</name>
    <name type="synonym">Amomum zingiber</name>
    <dbReference type="NCBI Taxonomy" id="94328"/>
    <lineage>
        <taxon>Eukaryota</taxon>
        <taxon>Viridiplantae</taxon>
        <taxon>Streptophyta</taxon>
        <taxon>Embryophyta</taxon>
        <taxon>Tracheophyta</taxon>
        <taxon>Spermatophyta</taxon>
        <taxon>Magnoliopsida</taxon>
        <taxon>Liliopsida</taxon>
        <taxon>Zingiberales</taxon>
        <taxon>Zingiberaceae</taxon>
        <taxon>Zingiber</taxon>
    </lineage>
</organism>
<reference evidence="4 5" key="1">
    <citation type="submission" date="2020-08" db="EMBL/GenBank/DDBJ databases">
        <title>Plant Genome Project.</title>
        <authorList>
            <person name="Zhang R.-G."/>
        </authorList>
    </citation>
    <scope>NUCLEOTIDE SEQUENCE [LARGE SCALE GENOMIC DNA]</scope>
    <source>
        <tissue evidence="4">Rhizome</tissue>
    </source>
</reference>
<keyword evidence="1" id="KW-0378">Hydrolase</keyword>
<dbReference type="PANTHER" id="PTHR31707">
    <property type="entry name" value="PECTINESTERASE"/>
    <property type="match status" value="1"/>
</dbReference>
<feature type="domain" description="Pectinesterase catalytic" evidence="3">
    <location>
        <begin position="30"/>
        <end position="115"/>
    </location>
</feature>
<name>A0A8J5L8N7_ZINOF</name>
<dbReference type="AlphaFoldDB" id="A0A8J5L8N7"/>
<keyword evidence="2" id="KW-0732">Signal</keyword>
<dbReference type="OrthoDB" id="1936831at2759"/>
<protein>
    <recommendedName>
        <fullName evidence="3">Pectinesterase catalytic domain-containing protein</fullName>
    </recommendedName>
</protein>
<evidence type="ECO:0000259" key="3">
    <source>
        <dbReference type="Pfam" id="PF01095"/>
    </source>
</evidence>
<dbReference type="EMBL" id="JACMSC010000010">
    <property type="protein sequence ID" value="KAG6504685.1"/>
    <property type="molecule type" value="Genomic_DNA"/>
</dbReference>
<evidence type="ECO:0000313" key="5">
    <source>
        <dbReference type="Proteomes" id="UP000734854"/>
    </source>
</evidence>
<sequence>MASRGALLAFFLLCLIAIGLDVVVLVNQSVRVAQDGTDNFITVGKAIAFVPKDTIVEEDSYFIIYVSKGAYQENVIVLKNKKNLILIGVGTDQTVITSNRNVLDGWKTFNTATFGSAKQQAMAMWNNADLSIFYCCKFLMYQDTLYAHLHCNATTSTRSTTSSTSYLGCTHHYGNTSFSIHNCTIVVASELMAGNYLVKTFLGLPWKEFSRMVYTQSYIEGMVEAAGWMAWNGSFTMNTLYYDEYQNYESGVQQAEGCSGQVTE</sequence>
<dbReference type="InterPro" id="IPR000070">
    <property type="entry name" value="Pectinesterase_cat"/>
</dbReference>
<evidence type="ECO:0000256" key="2">
    <source>
        <dbReference type="SAM" id="SignalP"/>
    </source>
</evidence>
<dbReference type="Pfam" id="PF01095">
    <property type="entry name" value="Pectinesterase"/>
    <property type="match status" value="2"/>
</dbReference>
<feature type="signal peptide" evidence="2">
    <location>
        <begin position="1"/>
        <end position="21"/>
    </location>
</feature>